<dbReference type="AlphaFoldDB" id="A0AA39PBT7"/>
<comment type="caution">
    <text evidence="1">The sequence shown here is derived from an EMBL/GenBank/DDBJ whole genome shotgun (WGS) entry which is preliminary data.</text>
</comment>
<protein>
    <recommendedName>
        <fullName evidence="3">AAA-ATPase-like domain-containing protein</fullName>
    </recommendedName>
</protein>
<gene>
    <name evidence="1" type="ORF">IW261DRAFT_1606659</name>
</gene>
<evidence type="ECO:0008006" key="3">
    <source>
        <dbReference type="Google" id="ProtNLM"/>
    </source>
</evidence>
<dbReference type="Proteomes" id="UP001175227">
    <property type="component" value="Unassembled WGS sequence"/>
</dbReference>
<evidence type="ECO:0000313" key="1">
    <source>
        <dbReference type="EMBL" id="KAK0481322.1"/>
    </source>
</evidence>
<evidence type="ECO:0000313" key="2">
    <source>
        <dbReference type="Proteomes" id="UP001175227"/>
    </source>
</evidence>
<organism evidence="1 2">
    <name type="scientific">Armillaria novae-zelandiae</name>
    <dbReference type="NCBI Taxonomy" id="153914"/>
    <lineage>
        <taxon>Eukaryota</taxon>
        <taxon>Fungi</taxon>
        <taxon>Dikarya</taxon>
        <taxon>Basidiomycota</taxon>
        <taxon>Agaricomycotina</taxon>
        <taxon>Agaricomycetes</taxon>
        <taxon>Agaricomycetidae</taxon>
        <taxon>Agaricales</taxon>
        <taxon>Marasmiineae</taxon>
        <taxon>Physalacriaceae</taxon>
        <taxon>Armillaria</taxon>
    </lineage>
</organism>
<accession>A0AA39PBT7</accession>
<reference evidence="1" key="1">
    <citation type="submission" date="2023-06" db="EMBL/GenBank/DDBJ databases">
        <authorList>
            <consortium name="Lawrence Berkeley National Laboratory"/>
            <person name="Ahrendt S."/>
            <person name="Sahu N."/>
            <person name="Indic B."/>
            <person name="Wong-Bajracharya J."/>
            <person name="Merenyi Z."/>
            <person name="Ke H.-M."/>
            <person name="Monk M."/>
            <person name="Kocsube S."/>
            <person name="Drula E."/>
            <person name="Lipzen A."/>
            <person name="Balint B."/>
            <person name="Henrissat B."/>
            <person name="Andreopoulos B."/>
            <person name="Martin F.M."/>
            <person name="Harder C.B."/>
            <person name="Rigling D."/>
            <person name="Ford K.L."/>
            <person name="Foster G.D."/>
            <person name="Pangilinan J."/>
            <person name="Papanicolaou A."/>
            <person name="Barry K."/>
            <person name="LaButti K."/>
            <person name="Viragh M."/>
            <person name="Koriabine M."/>
            <person name="Yan M."/>
            <person name="Riley R."/>
            <person name="Champramary S."/>
            <person name="Plett K.L."/>
            <person name="Tsai I.J."/>
            <person name="Slot J."/>
            <person name="Sipos G."/>
            <person name="Plett J."/>
            <person name="Nagy L.G."/>
            <person name="Grigoriev I.V."/>
        </authorList>
    </citation>
    <scope>NUCLEOTIDE SEQUENCE</scope>
    <source>
        <strain evidence="1">ICMP 16352</strain>
    </source>
</reference>
<proteinExistence type="predicted"/>
<sequence>MSSPPKSVISVCLAGHISSLTLDIGVVSSSLHNITLQILIDEINKEHGLWCSCSGFSVSVSQVYLTSRTSDLRTHQALKHFCPDDRFDEKILDDVALQRQLCRDGVSTLIVGTNSSSATLPNTGTVSTVSGSLKRPLEDSAIALPPSQRATSGFKIVFRGGSRIVRNSAISISKNKRPSAFERIPFEPGTFTFDRSLTLAHIDQLRQSLPARFSYHHHERAARNFWVSMVIAFYDTSHASLYSESFANMEVGAKNIRHSEHLVFELALFSLQVTERSDFERTFNGKIKECLIEFVAKYRSFLYPGLDNNSEQPSPLVNDDLETSFDNIMVLAQASGKPILFVTTDYDMAGNNAWYNRICLEQSVTPYQVASTMSRFFSRVDMWFNKGLIDMILCVGEYGSFAQAISDTLALHDLSLDPEFNTTCGVTKREALLMIRLAYHDVKTRTIDENHDRFKELIDMAGEYRNSPDPQFTGELLLRHDFFYLFFDAAYELRDKNVSLKHVRPPYTWRHSTITSEAVSIVAHLSSRDIRENVRRALLFPAVEEKSIKCDVMRDRLAYLHVPTLPVEVSGLQPPSKPSDVALPKLLFALGMLTMDLKHPLRLRIPNNVMVEEVGALIHPKDKAQQFSGAGWIKTNVEDFFQSLDVRHILDTKEHTLQTAMILLINQGLKNNGKAVIEELELKETSSTGSTKKFTYRYADLFIPGTLDVIELKNASVGDIYRGTFGLNLQPKNCVLQDFRKRLRKMAIRRDDLPVPPPPPAEFHKEQDRGIKKPYEYKKLTDKLTWHDLRVAFRYKSEKGQYLEGIKHLDQLWRDGRYQALLYQNIITGDGGAVSDLRVSRRDSRKDRRFVKAYVVILIAAEVVFVDTLVPKLSNWTYTVRPGYHKTL</sequence>
<name>A0AA39PBT7_9AGAR</name>
<dbReference type="EMBL" id="JAUEPR010000008">
    <property type="protein sequence ID" value="KAK0481322.1"/>
    <property type="molecule type" value="Genomic_DNA"/>
</dbReference>
<keyword evidence="2" id="KW-1185">Reference proteome</keyword>